<feature type="chain" id="PRO_5005472037" description="Outer membrane lipoprotein carrier protein LolA" evidence="5">
    <location>
        <begin position="25"/>
        <end position="208"/>
    </location>
</feature>
<protein>
    <recommendedName>
        <fullName evidence="8">Outer membrane lipoprotein carrier protein LolA</fullName>
    </recommendedName>
</protein>
<dbReference type="InterPro" id="IPR029046">
    <property type="entry name" value="LolA/LolB/LppX"/>
</dbReference>
<dbReference type="SUPFAM" id="SSF89392">
    <property type="entry name" value="Prokaryotic lipoproteins and lipoprotein localization factors"/>
    <property type="match status" value="1"/>
</dbReference>
<comment type="subunit">
    <text evidence="1">Monomer.</text>
</comment>
<dbReference type="Proteomes" id="UP000063953">
    <property type="component" value="Chromosome"/>
</dbReference>
<keyword evidence="7" id="KW-1185">Reference proteome</keyword>
<evidence type="ECO:0000256" key="5">
    <source>
        <dbReference type="SAM" id="SignalP"/>
    </source>
</evidence>
<evidence type="ECO:0000256" key="3">
    <source>
        <dbReference type="ARBA" id="ARBA00022729"/>
    </source>
</evidence>
<evidence type="ECO:0000256" key="1">
    <source>
        <dbReference type="ARBA" id="ARBA00011245"/>
    </source>
</evidence>
<evidence type="ECO:0000256" key="2">
    <source>
        <dbReference type="ARBA" id="ARBA00022448"/>
    </source>
</evidence>
<dbReference type="RefSeq" id="WP_053100789.1">
    <property type="nucleotide sequence ID" value="NZ_CP012365.1"/>
</dbReference>
<evidence type="ECO:0000313" key="7">
    <source>
        <dbReference type="Proteomes" id="UP000063953"/>
    </source>
</evidence>
<dbReference type="GO" id="GO:0015031">
    <property type="term" value="P:protein transport"/>
    <property type="evidence" value="ECO:0007669"/>
    <property type="project" value="UniProtKB-KW"/>
</dbReference>
<evidence type="ECO:0000256" key="4">
    <source>
        <dbReference type="ARBA" id="ARBA00022927"/>
    </source>
</evidence>
<sequence length="208" mass="23256">MLNLKALGCALLLSLTWLPHLAVAGVHTSPLTITQLTTQLATYPVIQGELLQKKLVAGLPMPLVSEGKFTLAQSYGLLWQLETPFVQRYRINQQGVALWQTDHWQLQTHQGASQQQNRLLLAVLAGDYVQLSNDFELSVSGTADQWQLLLIPKTVILKKIFSQIRIQGGEFVNQVRISEVTGDVTELNFNQQQVKDALQDAEQHAFTQ</sequence>
<dbReference type="InterPro" id="IPR004564">
    <property type="entry name" value="OM_lipoprot_carrier_LolA-like"/>
</dbReference>
<evidence type="ECO:0000313" key="6">
    <source>
        <dbReference type="EMBL" id="AKX59622.1"/>
    </source>
</evidence>
<dbReference type="Pfam" id="PF03548">
    <property type="entry name" value="LolA"/>
    <property type="match status" value="1"/>
</dbReference>
<organism evidence="6 7">
    <name type="scientific">Thiopseudomonas alkaliphila</name>
    <dbReference type="NCBI Taxonomy" id="1697053"/>
    <lineage>
        <taxon>Bacteria</taxon>
        <taxon>Pseudomonadati</taxon>
        <taxon>Pseudomonadota</taxon>
        <taxon>Gammaproteobacteria</taxon>
        <taxon>Pseudomonadales</taxon>
        <taxon>Pseudomonadaceae</taxon>
        <taxon>Thiopseudomonas</taxon>
    </lineage>
</organism>
<gene>
    <name evidence="6" type="ORF">AKN88_06540</name>
</gene>
<keyword evidence="4" id="KW-0653">Protein transport</keyword>
<evidence type="ECO:0008006" key="8">
    <source>
        <dbReference type="Google" id="ProtNLM"/>
    </source>
</evidence>
<accession>A0A0K1XEN4</accession>
<feature type="signal peptide" evidence="5">
    <location>
        <begin position="1"/>
        <end position="24"/>
    </location>
</feature>
<dbReference type="EMBL" id="CP012365">
    <property type="protein sequence ID" value="AKX59622.1"/>
    <property type="molecule type" value="Genomic_DNA"/>
</dbReference>
<reference evidence="6 7" key="1">
    <citation type="journal article" date="2015" name="Genome Announc.">
        <title>Genome Sequences of Oblitimonas alkaliphila gen. nov. sp. nov. (Proposed), a Novel Bacterium of the Pseudomonadaceae Family.</title>
        <authorList>
            <person name="Lauer A.C."/>
            <person name="Nicholson A.C."/>
            <person name="Humrighouse B.W."/>
            <person name="Emery B."/>
            <person name="Drobish A."/>
            <person name="Juieng P."/>
            <person name="Loparev V."/>
            <person name="McQuiston J.R."/>
        </authorList>
    </citation>
    <scope>NUCLEOTIDE SEQUENCE [LARGE SCALE GENOMIC DNA]</scope>
    <source>
        <strain evidence="6 7">E5571</strain>
    </source>
</reference>
<name>A0A0K1XEN4_9GAMM</name>
<dbReference type="AlphaFoldDB" id="A0A0K1XEN4"/>
<dbReference type="Gene3D" id="2.50.20.10">
    <property type="entry name" value="Lipoprotein localisation LolA/LolB/LppX"/>
    <property type="match status" value="1"/>
</dbReference>
<keyword evidence="3 5" id="KW-0732">Signal</keyword>
<proteinExistence type="predicted"/>
<dbReference type="CDD" id="cd16325">
    <property type="entry name" value="LolA"/>
    <property type="match status" value="1"/>
</dbReference>
<keyword evidence="2" id="KW-0813">Transport</keyword>